<dbReference type="Proteomes" id="UP000184394">
    <property type="component" value="Unassembled WGS sequence"/>
</dbReference>
<feature type="transmembrane region" description="Helical" evidence="1">
    <location>
        <begin position="127"/>
        <end position="147"/>
    </location>
</feature>
<name>A0A1M7M4S4_RUMFL</name>
<sequence length="341" mass="38984">MSFLEKAGIFLTGFLLLAVMAKEIIALIADFILAPLFGMRVKSVSFFGLAFNLQNGKWVASKHKKTALIQHDVRFDDRIPVEKYDDKKSKWLQLTTTVIKILAAAAICFACRGFFAKDKKSPLDILVISFALGMVLQALTSLGIFLYTHLVLMKRLGGYVNTLLSRLRNGEELSSLNMQPVEMLPYENPTNTEKILYYQVYMAHLAASDNYEAMREPSHQAMNYIMNHDYFTQETLAYYWLIFYFSEVEPDEQSAKALLEKLGDIIRNDKDSNARRVLAYYMFNIQHNDERAEALVSEGFAALNTTRCLATERELERKLLTQLNSRIIAHKHSMTAQTDSQ</sequence>
<keyword evidence="1" id="KW-0812">Transmembrane</keyword>
<dbReference type="OrthoDB" id="1817628at2"/>
<evidence type="ECO:0000256" key="1">
    <source>
        <dbReference type="SAM" id="Phobius"/>
    </source>
</evidence>
<evidence type="ECO:0000313" key="2">
    <source>
        <dbReference type="EMBL" id="SHM85573.1"/>
    </source>
</evidence>
<keyword evidence="1" id="KW-0472">Membrane</keyword>
<accession>A0A1M7M4S4</accession>
<organism evidence="2 3">
    <name type="scientific">Ruminococcus flavefaciens</name>
    <dbReference type="NCBI Taxonomy" id="1265"/>
    <lineage>
        <taxon>Bacteria</taxon>
        <taxon>Bacillati</taxon>
        <taxon>Bacillota</taxon>
        <taxon>Clostridia</taxon>
        <taxon>Eubacteriales</taxon>
        <taxon>Oscillospiraceae</taxon>
        <taxon>Ruminococcus</taxon>
    </lineage>
</organism>
<dbReference type="AlphaFoldDB" id="A0A1M7M4S4"/>
<reference evidence="2 3" key="1">
    <citation type="submission" date="2016-11" db="EMBL/GenBank/DDBJ databases">
        <authorList>
            <person name="Jaros S."/>
            <person name="Januszkiewicz K."/>
            <person name="Wedrychowicz H."/>
        </authorList>
    </citation>
    <scope>NUCLEOTIDE SEQUENCE [LARGE SCALE GENOMIC DNA]</scope>
    <source>
        <strain evidence="2 3">Y1</strain>
    </source>
</reference>
<evidence type="ECO:0000313" key="3">
    <source>
        <dbReference type="Proteomes" id="UP000184394"/>
    </source>
</evidence>
<proteinExistence type="predicted"/>
<gene>
    <name evidence="2" type="ORF">SAMN04487860_11856</name>
</gene>
<keyword evidence="1" id="KW-1133">Transmembrane helix</keyword>
<dbReference type="EMBL" id="FRCT01000018">
    <property type="protein sequence ID" value="SHM85573.1"/>
    <property type="molecule type" value="Genomic_DNA"/>
</dbReference>
<feature type="transmembrane region" description="Helical" evidence="1">
    <location>
        <begin position="97"/>
        <end position="115"/>
    </location>
</feature>
<protein>
    <submittedName>
        <fullName evidence="2">Uncharacterized protein</fullName>
    </submittedName>
</protein>